<dbReference type="OrthoDB" id="9795618at2"/>
<dbReference type="InterPro" id="IPR037523">
    <property type="entry name" value="VOC_core"/>
</dbReference>
<dbReference type="InterPro" id="IPR004360">
    <property type="entry name" value="Glyas_Fos-R_dOase_dom"/>
</dbReference>
<dbReference type="Pfam" id="PF00903">
    <property type="entry name" value="Glyoxalase"/>
    <property type="match status" value="1"/>
</dbReference>
<dbReference type="GO" id="GO:0046491">
    <property type="term" value="P:L-methylmalonyl-CoA metabolic process"/>
    <property type="evidence" value="ECO:0007669"/>
    <property type="project" value="TreeGrafter"/>
</dbReference>
<evidence type="ECO:0000313" key="3">
    <source>
        <dbReference type="EMBL" id="RLQ94578.1"/>
    </source>
</evidence>
<dbReference type="Proteomes" id="UP000276770">
    <property type="component" value="Unassembled WGS sequence"/>
</dbReference>
<dbReference type="PROSITE" id="PS51819">
    <property type="entry name" value="VOC"/>
    <property type="match status" value="1"/>
</dbReference>
<dbReference type="SUPFAM" id="SSF54593">
    <property type="entry name" value="Glyoxalase/Bleomycin resistance protein/Dihydroxybiphenyl dioxygenase"/>
    <property type="match status" value="1"/>
</dbReference>
<dbReference type="InterPro" id="IPR051785">
    <property type="entry name" value="MMCE/EMCE_epimerase"/>
</dbReference>
<name>A0A3L7JUM2_9BACI</name>
<protein>
    <submittedName>
        <fullName evidence="3">VOC family protein</fullName>
    </submittedName>
</protein>
<dbReference type="EMBL" id="RCVZ01000009">
    <property type="protein sequence ID" value="RLQ94578.1"/>
    <property type="molecule type" value="Genomic_DNA"/>
</dbReference>
<dbReference type="Gene3D" id="3.10.180.10">
    <property type="entry name" value="2,3-Dihydroxybiphenyl 1,2-Dioxygenase, domain 1"/>
    <property type="match status" value="1"/>
</dbReference>
<dbReference type="CDD" id="cd08353">
    <property type="entry name" value="VOC_like"/>
    <property type="match status" value="1"/>
</dbReference>
<feature type="domain" description="VOC" evidence="2">
    <location>
        <begin position="5"/>
        <end position="143"/>
    </location>
</feature>
<evidence type="ECO:0000256" key="1">
    <source>
        <dbReference type="ARBA" id="ARBA00022723"/>
    </source>
</evidence>
<dbReference type="GO" id="GO:0046872">
    <property type="term" value="F:metal ion binding"/>
    <property type="evidence" value="ECO:0007669"/>
    <property type="project" value="UniProtKB-KW"/>
</dbReference>
<evidence type="ECO:0000259" key="2">
    <source>
        <dbReference type="PROSITE" id="PS51819"/>
    </source>
</evidence>
<reference evidence="3 4" key="1">
    <citation type="submission" date="2018-10" db="EMBL/GenBank/DDBJ databases">
        <title>Falsibacillus sp. genome draft.</title>
        <authorList>
            <person name="Shi S."/>
        </authorList>
    </citation>
    <scope>NUCLEOTIDE SEQUENCE [LARGE SCALE GENOMIC DNA]</scope>
    <source>
        <strain evidence="3 4">GY 10110</strain>
    </source>
</reference>
<proteinExistence type="predicted"/>
<dbReference type="GO" id="GO:0004493">
    <property type="term" value="F:methylmalonyl-CoA epimerase activity"/>
    <property type="evidence" value="ECO:0007669"/>
    <property type="project" value="TreeGrafter"/>
</dbReference>
<keyword evidence="1" id="KW-0479">Metal-binding</keyword>
<dbReference type="AlphaFoldDB" id="A0A3L7JUM2"/>
<dbReference type="InterPro" id="IPR029068">
    <property type="entry name" value="Glyas_Bleomycin-R_OHBP_Dase"/>
</dbReference>
<accession>A0A3L7JUM2</accession>
<comment type="caution">
    <text evidence="3">The sequence shown here is derived from an EMBL/GenBank/DDBJ whole genome shotgun (WGS) entry which is preliminary data.</text>
</comment>
<keyword evidence="4" id="KW-1185">Reference proteome</keyword>
<dbReference type="PANTHER" id="PTHR43048">
    <property type="entry name" value="METHYLMALONYL-COA EPIMERASE"/>
    <property type="match status" value="1"/>
</dbReference>
<gene>
    <name evidence="3" type="ORF">D9X91_13655</name>
</gene>
<organism evidence="3 4">
    <name type="scientific">Falsibacillus albus</name>
    <dbReference type="NCBI Taxonomy" id="2478915"/>
    <lineage>
        <taxon>Bacteria</taxon>
        <taxon>Bacillati</taxon>
        <taxon>Bacillota</taxon>
        <taxon>Bacilli</taxon>
        <taxon>Bacillales</taxon>
        <taxon>Bacillaceae</taxon>
        <taxon>Falsibacillus</taxon>
    </lineage>
</organism>
<dbReference type="RefSeq" id="WP_121681191.1">
    <property type="nucleotide sequence ID" value="NZ_RCVZ01000009.1"/>
</dbReference>
<evidence type="ECO:0000313" key="4">
    <source>
        <dbReference type="Proteomes" id="UP000276770"/>
    </source>
</evidence>
<sequence>MKIKRIDHVGIIVKDLSAAKDFFLELGLEVLGEAEVQGEWVERIIGLDDVRETIVMLGMPCGEATLELVKFHTPLDEKEIQPTFANTLGSQHIAFTVEDIEAVVAKLEKKGAELFGEIINYKNLYKLCYVRGPEGVMIELAEKMG</sequence>
<dbReference type="PANTHER" id="PTHR43048:SF5">
    <property type="entry name" value="BLR5325 PROTEIN"/>
    <property type="match status" value="1"/>
</dbReference>